<gene>
    <name evidence="2" type="ORF">SUNI508_12926</name>
</gene>
<dbReference type="EMBL" id="JARVKF010000014">
    <property type="protein sequence ID" value="KAK9425542.1"/>
    <property type="molecule type" value="Genomic_DNA"/>
</dbReference>
<name>A0ABR2VF53_9PEZI</name>
<evidence type="ECO:0000256" key="1">
    <source>
        <dbReference type="SAM" id="MobiDB-lite"/>
    </source>
</evidence>
<feature type="region of interest" description="Disordered" evidence="1">
    <location>
        <begin position="54"/>
        <end position="77"/>
    </location>
</feature>
<evidence type="ECO:0000313" key="3">
    <source>
        <dbReference type="Proteomes" id="UP001408356"/>
    </source>
</evidence>
<keyword evidence="3" id="KW-1185">Reference proteome</keyword>
<organism evidence="2 3">
    <name type="scientific">Seiridium unicorne</name>
    <dbReference type="NCBI Taxonomy" id="138068"/>
    <lineage>
        <taxon>Eukaryota</taxon>
        <taxon>Fungi</taxon>
        <taxon>Dikarya</taxon>
        <taxon>Ascomycota</taxon>
        <taxon>Pezizomycotina</taxon>
        <taxon>Sordariomycetes</taxon>
        <taxon>Xylariomycetidae</taxon>
        <taxon>Amphisphaeriales</taxon>
        <taxon>Sporocadaceae</taxon>
        <taxon>Seiridium</taxon>
    </lineage>
</organism>
<protein>
    <submittedName>
        <fullName evidence="2">Uncharacterized protein</fullName>
    </submittedName>
</protein>
<accession>A0ABR2VF53</accession>
<reference evidence="2 3" key="1">
    <citation type="journal article" date="2024" name="J. Plant Pathol.">
        <title>Sequence and assembly of the genome of Seiridium unicorne, isolate CBS 538.82, causal agent of cypress canker disease.</title>
        <authorList>
            <person name="Scali E."/>
            <person name="Rocca G.D."/>
            <person name="Danti R."/>
            <person name="Garbelotto M."/>
            <person name="Barberini S."/>
            <person name="Baroncelli R."/>
            <person name="Emiliani G."/>
        </authorList>
    </citation>
    <scope>NUCLEOTIDE SEQUENCE [LARGE SCALE GENOMIC DNA]</scope>
    <source>
        <strain evidence="2 3">BM-138-508</strain>
    </source>
</reference>
<proteinExistence type="predicted"/>
<sequence length="338" mass="39025">MDEDYHTSMREALAIKLVTQSAVHLSVTGKRLDPAVHISESEQDLKIQLQQVAEMDRTESQVDPNTSSTSLESDEETDHIVSSHCHLKEHDLEFIKATVVEAVSQVSTEEKVLDCTDARIDRFISSIFERGWNSDVKPEPPLRKPKHFLDTATQVGVFRDDLLVPTFSKQAKNAGKKVVKKNLARAKGASAYATPVIKEGFMSFRFIDSNNSFVRDTDIKFSDKRKRDCDPVASLTAETRDRILKHYDEKELRYVGSWNWEVAIYRTRCYFYNRGDGRAKLEYKKVKYANTEWRKMTTRAVIWNASWLAVLGLNPNQQWRQRRPFTIVDGQDPPFWFL</sequence>
<dbReference type="Proteomes" id="UP001408356">
    <property type="component" value="Unassembled WGS sequence"/>
</dbReference>
<evidence type="ECO:0000313" key="2">
    <source>
        <dbReference type="EMBL" id="KAK9425542.1"/>
    </source>
</evidence>
<comment type="caution">
    <text evidence="2">The sequence shown here is derived from an EMBL/GenBank/DDBJ whole genome shotgun (WGS) entry which is preliminary data.</text>
</comment>